<evidence type="ECO:0000313" key="3">
    <source>
        <dbReference type="Proteomes" id="UP000274920"/>
    </source>
</evidence>
<accession>A0A3R8KX24</accession>
<dbReference type="AlphaFoldDB" id="A0A3R8KX24"/>
<feature type="transmembrane region" description="Helical" evidence="1">
    <location>
        <begin position="16"/>
        <end position="36"/>
    </location>
</feature>
<evidence type="ECO:0000313" key="2">
    <source>
        <dbReference type="EMBL" id="RRK31661.1"/>
    </source>
</evidence>
<keyword evidence="1" id="KW-0472">Membrane</keyword>
<feature type="transmembrane region" description="Helical" evidence="1">
    <location>
        <begin position="42"/>
        <end position="62"/>
    </location>
</feature>
<proteinExistence type="predicted"/>
<gene>
    <name evidence="2" type="ORF">EBB54_10020</name>
</gene>
<evidence type="ECO:0000256" key="1">
    <source>
        <dbReference type="SAM" id="Phobius"/>
    </source>
</evidence>
<protein>
    <recommendedName>
        <fullName evidence="4">DUF304 domain-containing protein</fullName>
    </recommendedName>
</protein>
<organism evidence="2 3">
    <name type="scientific">Schaedlerella arabinosiphila</name>
    <dbReference type="NCBI Taxonomy" id="2044587"/>
    <lineage>
        <taxon>Bacteria</taxon>
        <taxon>Bacillati</taxon>
        <taxon>Bacillota</taxon>
        <taxon>Clostridia</taxon>
        <taxon>Lachnospirales</taxon>
        <taxon>Lachnospiraceae</taxon>
        <taxon>Schaedlerella</taxon>
    </lineage>
</organism>
<name>A0A3R8KX24_9FIRM</name>
<evidence type="ECO:0008006" key="4">
    <source>
        <dbReference type="Google" id="ProtNLM"/>
    </source>
</evidence>
<keyword evidence="1" id="KW-0812">Transmembrane</keyword>
<dbReference type="RefSeq" id="WP_125127291.1">
    <property type="nucleotide sequence ID" value="NZ_RHJS01000002.1"/>
</dbReference>
<keyword evidence="1" id="KW-1133">Transmembrane helix</keyword>
<reference evidence="2" key="1">
    <citation type="submission" date="2018-10" db="EMBL/GenBank/DDBJ databases">
        <title>Schaedlerella arabinophila gen. nov. sp. nov., isolated from the mouse intestinal tract and comparative analysis with the genome of the closely related altered Schaedler flora strain ASF502.</title>
        <authorList>
            <person name="Miyake S."/>
            <person name="Soh M."/>
            <person name="Seedorf H."/>
        </authorList>
    </citation>
    <scope>NUCLEOTIDE SEQUENCE [LARGE SCALE GENOMIC DNA]</scope>
    <source>
        <strain evidence="2">DSM 106076</strain>
    </source>
</reference>
<dbReference type="Proteomes" id="UP000274920">
    <property type="component" value="Unassembled WGS sequence"/>
</dbReference>
<comment type="caution">
    <text evidence="2">The sequence shown here is derived from an EMBL/GenBank/DDBJ whole genome shotgun (WGS) entry which is preliminary data.</text>
</comment>
<keyword evidence="3" id="KW-1185">Reference proteome</keyword>
<sequence length="148" mass="17071">MKNEFRRVPEAMQRQVVLRLAVGAGFLFLFLVLQICLGDICFSLPCLLFGGGMIVNGGLLFYNGIKGNFIRIQGICRQIETTGIRKRIKNLYIDMEPYTLKMPVRHRIRNLIRGDTVIIYLSEKTPVYEQDKGYLICSYYALEIKKEV</sequence>
<dbReference type="EMBL" id="RHJS01000002">
    <property type="protein sequence ID" value="RRK31661.1"/>
    <property type="molecule type" value="Genomic_DNA"/>
</dbReference>